<evidence type="ECO:0000256" key="2">
    <source>
        <dbReference type="ARBA" id="ARBA00023015"/>
    </source>
</evidence>
<dbReference type="InterPro" id="IPR036390">
    <property type="entry name" value="WH_DNA-bd_sf"/>
</dbReference>
<dbReference type="Pfam" id="PF03466">
    <property type="entry name" value="LysR_substrate"/>
    <property type="match status" value="1"/>
</dbReference>
<dbReference type="Gene3D" id="3.40.190.290">
    <property type="match status" value="1"/>
</dbReference>
<name>A0A1Q8ZTB5_9HYPH</name>
<dbReference type="OrthoDB" id="9813056at2"/>
<keyword evidence="4" id="KW-0804">Transcription</keyword>
<dbReference type="GO" id="GO:0003700">
    <property type="term" value="F:DNA-binding transcription factor activity"/>
    <property type="evidence" value="ECO:0007669"/>
    <property type="project" value="InterPro"/>
</dbReference>
<evidence type="ECO:0000256" key="5">
    <source>
        <dbReference type="ARBA" id="ARBA00054626"/>
    </source>
</evidence>
<comment type="caution">
    <text evidence="9">The sequence shown here is derived from an EMBL/GenBank/DDBJ whole genome shotgun (WGS) entry which is preliminary data.</text>
</comment>
<dbReference type="Pfam" id="PF00126">
    <property type="entry name" value="HTH_1"/>
    <property type="match status" value="1"/>
</dbReference>
<dbReference type="SUPFAM" id="SSF53850">
    <property type="entry name" value="Periplasmic binding protein-like II"/>
    <property type="match status" value="1"/>
</dbReference>
<dbReference type="Proteomes" id="UP000186894">
    <property type="component" value="Unassembled WGS sequence"/>
</dbReference>
<evidence type="ECO:0000313" key="9">
    <source>
        <dbReference type="EMBL" id="OLP45313.1"/>
    </source>
</evidence>
<dbReference type="EMBL" id="MKIM01000025">
    <property type="protein sequence ID" value="OLP45313.1"/>
    <property type="molecule type" value="Genomic_DNA"/>
</dbReference>
<proteinExistence type="inferred from homology"/>
<evidence type="ECO:0000256" key="1">
    <source>
        <dbReference type="ARBA" id="ARBA00009437"/>
    </source>
</evidence>
<comment type="function">
    <text evidence="5">Transcriptional regulator of the ttuABCDE tartrate utilization operon.</text>
</comment>
<dbReference type="PROSITE" id="PS50931">
    <property type="entry name" value="HTH_LYSR"/>
    <property type="match status" value="1"/>
</dbReference>
<dbReference type="InterPro" id="IPR005119">
    <property type="entry name" value="LysR_subst-bd"/>
</dbReference>
<dbReference type="STRING" id="1867956.BJF95_18575"/>
<dbReference type="SUPFAM" id="SSF46785">
    <property type="entry name" value="Winged helix' DNA-binding domain"/>
    <property type="match status" value="1"/>
</dbReference>
<sequence>MNRIQLSQLSVLATVAETCSFRKAANELGIAPSAVSHAISALEDSLGVRLLARTTRSVAPTEEGRQLLATLAPALAEIDAALDNLAESRTRPAGPLRITLPRLAAEHLIAPRLGAFTRQFPEIELDLIANDNFEDIVAQGFDAGLRLGENLEADMVAVKASGPWRGVVVGTPGYFEHFPLPHHPADLMAHRCIRRRFASGRIYRWEFEKHGKPLVVDVRGPLILPDDRAILAACLDGAGLAFAFENRIEQELENGRLIRVLDDWCPPFDGFYIYYPTRHQMRPALRAFVDFFRYRG</sequence>
<dbReference type="InterPro" id="IPR000847">
    <property type="entry name" value="LysR_HTH_N"/>
</dbReference>
<dbReference type="PANTHER" id="PTHR30537">
    <property type="entry name" value="HTH-TYPE TRANSCRIPTIONAL REGULATOR"/>
    <property type="match status" value="1"/>
</dbReference>
<gene>
    <name evidence="9" type="ORF">BJF95_18575</name>
</gene>
<dbReference type="Gene3D" id="1.10.10.10">
    <property type="entry name" value="Winged helix-like DNA-binding domain superfamily/Winged helix DNA-binding domain"/>
    <property type="match status" value="1"/>
</dbReference>
<evidence type="ECO:0000313" key="10">
    <source>
        <dbReference type="Proteomes" id="UP000186894"/>
    </source>
</evidence>
<dbReference type="PRINTS" id="PR00039">
    <property type="entry name" value="HTHLYSR"/>
</dbReference>
<evidence type="ECO:0000256" key="4">
    <source>
        <dbReference type="ARBA" id="ARBA00023163"/>
    </source>
</evidence>
<dbReference type="PANTHER" id="PTHR30537:SF1">
    <property type="entry name" value="HTH-TYPE TRANSCRIPTIONAL REGULATOR PGRR"/>
    <property type="match status" value="1"/>
</dbReference>
<protein>
    <recommendedName>
        <fullName evidence="6">HTH-type transcriptional regulator TtuA</fullName>
    </recommendedName>
    <alternativeName>
        <fullName evidence="7">Tartrate utilization transcriptional regulator</fullName>
    </alternativeName>
</protein>
<evidence type="ECO:0000256" key="3">
    <source>
        <dbReference type="ARBA" id="ARBA00023125"/>
    </source>
</evidence>
<reference evidence="9 10" key="1">
    <citation type="submission" date="2016-09" db="EMBL/GenBank/DDBJ databases">
        <title>Rhizobium oryziradicis sp. nov., isolated from the root of rice.</title>
        <authorList>
            <person name="Zhao J."/>
            <person name="Zhang X."/>
        </authorList>
    </citation>
    <scope>NUCLEOTIDE SEQUENCE [LARGE SCALE GENOMIC DNA]</scope>
    <source>
        <strain evidence="9 10">N19</strain>
    </source>
</reference>
<dbReference type="GO" id="GO:0043565">
    <property type="term" value="F:sequence-specific DNA binding"/>
    <property type="evidence" value="ECO:0007669"/>
    <property type="project" value="TreeGrafter"/>
</dbReference>
<dbReference type="CDD" id="cd08474">
    <property type="entry name" value="PBP2_CrgA_like_5"/>
    <property type="match status" value="1"/>
</dbReference>
<dbReference type="RefSeq" id="WP_075639224.1">
    <property type="nucleotide sequence ID" value="NZ_MKIM01000025.1"/>
</dbReference>
<evidence type="ECO:0000256" key="6">
    <source>
        <dbReference type="ARBA" id="ARBA00067332"/>
    </source>
</evidence>
<dbReference type="AlphaFoldDB" id="A0A1Q8ZTB5"/>
<keyword evidence="10" id="KW-1185">Reference proteome</keyword>
<dbReference type="FunFam" id="1.10.10.10:FF:000001">
    <property type="entry name" value="LysR family transcriptional regulator"/>
    <property type="match status" value="1"/>
</dbReference>
<accession>A0A1Q8ZTB5</accession>
<dbReference type="InterPro" id="IPR036388">
    <property type="entry name" value="WH-like_DNA-bd_sf"/>
</dbReference>
<dbReference type="InterPro" id="IPR058163">
    <property type="entry name" value="LysR-type_TF_proteobact-type"/>
</dbReference>
<comment type="similarity">
    <text evidence="1">Belongs to the LysR transcriptional regulatory family.</text>
</comment>
<keyword evidence="3" id="KW-0238">DNA-binding</keyword>
<evidence type="ECO:0000256" key="7">
    <source>
        <dbReference type="ARBA" id="ARBA00083243"/>
    </source>
</evidence>
<dbReference type="GO" id="GO:0006351">
    <property type="term" value="P:DNA-templated transcription"/>
    <property type="evidence" value="ECO:0007669"/>
    <property type="project" value="TreeGrafter"/>
</dbReference>
<feature type="domain" description="HTH lysR-type" evidence="8">
    <location>
        <begin position="4"/>
        <end position="61"/>
    </location>
</feature>
<evidence type="ECO:0000259" key="8">
    <source>
        <dbReference type="PROSITE" id="PS50931"/>
    </source>
</evidence>
<organism evidence="9 10">
    <name type="scientific">Rhizobium oryziradicis</name>
    <dbReference type="NCBI Taxonomy" id="1867956"/>
    <lineage>
        <taxon>Bacteria</taxon>
        <taxon>Pseudomonadati</taxon>
        <taxon>Pseudomonadota</taxon>
        <taxon>Alphaproteobacteria</taxon>
        <taxon>Hyphomicrobiales</taxon>
        <taxon>Rhizobiaceae</taxon>
        <taxon>Rhizobium/Agrobacterium group</taxon>
        <taxon>Rhizobium</taxon>
    </lineage>
</organism>
<keyword evidence="2" id="KW-0805">Transcription regulation</keyword>